<gene>
    <name evidence="2" type="ORF">B0H17DRAFT_1135967</name>
</gene>
<feature type="transmembrane region" description="Helical" evidence="1">
    <location>
        <begin position="6"/>
        <end position="26"/>
    </location>
</feature>
<organism evidence="2 3">
    <name type="scientific">Mycena rosella</name>
    <name type="common">Pink bonnet</name>
    <name type="synonym">Agaricus rosellus</name>
    <dbReference type="NCBI Taxonomy" id="1033263"/>
    <lineage>
        <taxon>Eukaryota</taxon>
        <taxon>Fungi</taxon>
        <taxon>Dikarya</taxon>
        <taxon>Basidiomycota</taxon>
        <taxon>Agaricomycotina</taxon>
        <taxon>Agaricomycetes</taxon>
        <taxon>Agaricomycetidae</taxon>
        <taxon>Agaricales</taxon>
        <taxon>Marasmiineae</taxon>
        <taxon>Mycenaceae</taxon>
        <taxon>Mycena</taxon>
    </lineage>
</organism>
<name>A0AAD7DC22_MYCRO</name>
<proteinExistence type="predicted"/>
<dbReference type="AlphaFoldDB" id="A0AAD7DC22"/>
<evidence type="ECO:0000313" key="2">
    <source>
        <dbReference type="EMBL" id="KAJ7687959.1"/>
    </source>
</evidence>
<comment type="caution">
    <text evidence="2">The sequence shown here is derived from an EMBL/GenBank/DDBJ whole genome shotgun (WGS) entry which is preliminary data.</text>
</comment>
<dbReference type="PROSITE" id="PS51257">
    <property type="entry name" value="PROKAR_LIPOPROTEIN"/>
    <property type="match status" value="1"/>
</dbReference>
<dbReference type="EMBL" id="JARKIE010000083">
    <property type="protein sequence ID" value="KAJ7687959.1"/>
    <property type="molecule type" value="Genomic_DNA"/>
</dbReference>
<reference evidence="2" key="1">
    <citation type="submission" date="2023-03" db="EMBL/GenBank/DDBJ databases">
        <title>Massive genome expansion in bonnet fungi (Mycena s.s.) driven by repeated elements and novel gene families across ecological guilds.</title>
        <authorList>
            <consortium name="Lawrence Berkeley National Laboratory"/>
            <person name="Harder C.B."/>
            <person name="Miyauchi S."/>
            <person name="Viragh M."/>
            <person name="Kuo A."/>
            <person name="Thoen E."/>
            <person name="Andreopoulos B."/>
            <person name="Lu D."/>
            <person name="Skrede I."/>
            <person name="Drula E."/>
            <person name="Henrissat B."/>
            <person name="Morin E."/>
            <person name="Kohler A."/>
            <person name="Barry K."/>
            <person name="LaButti K."/>
            <person name="Morin E."/>
            <person name="Salamov A."/>
            <person name="Lipzen A."/>
            <person name="Mereny Z."/>
            <person name="Hegedus B."/>
            <person name="Baldrian P."/>
            <person name="Stursova M."/>
            <person name="Weitz H."/>
            <person name="Taylor A."/>
            <person name="Grigoriev I.V."/>
            <person name="Nagy L.G."/>
            <person name="Martin F."/>
            <person name="Kauserud H."/>
        </authorList>
    </citation>
    <scope>NUCLEOTIDE SEQUENCE</scope>
    <source>
        <strain evidence="2">CBHHK067</strain>
    </source>
</reference>
<keyword evidence="1" id="KW-1133">Transmembrane helix</keyword>
<evidence type="ECO:0000256" key="1">
    <source>
        <dbReference type="SAM" id="Phobius"/>
    </source>
</evidence>
<protein>
    <submittedName>
        <fullName evidence="2">Uncharacterized protein</fullName>
    </submittedName>
</protein>
<evidence type="ECO:0000313" key="3">
    <source>
        <dbReference type="Proteomes" id="UP001221757"/>
    </source>
</evidence>
<keyword evidence="1" id="KW-0472">Membrane</keyword>
<accession>A0AAD7DC22</accession>
<sequence>MTESPKSYAIAGVLGGVALMLILSCFDEQQSVRDGPAQVEQAQGKNKERPRLYEAYLTSSRKAMADYECNEIMPLSVYSVHPSPEHLTSTKKSVSIDVDPLTSASSILVMIIAMPYTCIHQKPFLCRNPRGAFLRMTNVCHIGKSAPRISKGTGKCRRVYWSIMFMDCNGLNLIFDKNGECNHGSEKKKYTKSQTLQRARWSLWEGHKRASGKMRTKICSVVDSASSILSSMRP</sequence>
<dbReference type="Proteomes" id="UP001221757">
    <property type="component" value="Unassembled WGS sequence"/>
</dbReference>
<keyword evidence="3" id="KW-1185">Reference proteome</keyword>
<keyword evidence="1" id="KW-0812">Transmembrane</keyword>